<dbReference type="Proteomes" id="UP000615696">
    <property type="component" value="Segment"/>
</dbReference>
<keyword evidence="2" id="KW-1185">Reference proteome</keyword>
<proteinExistence type="predicted"/>
<organism evidence="1 2">
    <name type="scientific">Rhizobium phage RHph_I1_9</name>
    <dbReference type="NCBI Taxonomy" id="2509729"/>
    <lineage>
        <taxon>Viruses</taxon>
        <taxon>Duplodnaviria</taxon>
        <taxon>Heunggongvirae</taxon>
        <taxon>Uroviricota</taxon>
        <taxon>Caudoviricetes</taxon>
        <taxon>Pootjesviridae</taxon>
        <taxon>Staniewskivirinae</taxon>
        <taxon>Trinifflemingvirus</taxon>
        <taxon>Trinifflemingvirus I19</taxon>
    </lineage>
</organism>
<accession>A0A7S5RIL2</accession>
<sequence>MRMNKIENGAYSKTMHEAVTALAAQKEDLALDLANKAMDIALYHMMEPIGSYYVKQAVAIRNSVFTLRRYDQFVANQKGN</sequence>
<name>A0A7S5RIL2_9CAUD</name>
<protein>
    <submittedName>
        <fullName evidence="1">Uncharacterized protein</fullName>
    </submittedName>
</protein>
<gene>
    <name evidence="1" type="ORF">EVC04_097</name>
</gene>
<dbReference type="EMBL" id="MN988532">
    <property type="protein sequence ID" value="QIG73534.1"/>
    <property type="molecule type" value="Genomic_DNA"/>
</dbReference>
<evidence type="ECO:0000313" key="1">
    <source>
        <dbReference type="EMBL" id="QIG73534.1"/>
    </source>
</evidence>
<reference evidence="1 2" key="1">
    <citation type="submission" date="2020-01" db="EMBL/GenBank/DDBJ databases">
        <title>Patterns of diversity and host range of bacteriophage communities associated with bean-nodulatin bacteria.</title>
        <authorList>
            <person name="Vann Cauwenberghe J."/>
            <person name="Santamaria R.I."/>
            <person name="Bustos P."/>
            <person name="Juarez S."/>
            <person name="Gonzalez V."/>
        </authorList>
    </citation>
    <scope>NUCLEOTIDE SEQUENCE [LARGE SCALE GENOMIC DNA]</scope>
    <source>
        <strain evidence="2">RHph</strain>
    </source>
</reference>
<evidence type="ECO:0000313" key="2">
    <source>
        <dbReference type="Proteomes" id="UP000615696"/>
    </source>
</evidence>